<feature type="region of interest" description="Disordered" evidence="1">
    <location>
        <begin position="92"/>
        <end position="113"/>
    </location>
</feature>
<evidence type="ECO:0000256" key="1">
    <source>
        <dbReference type="SAM" id="MobiDB-lite"/>
    </source>
</evidence>
<organism evidence="2 3">
    <name type="scientific">Streptomyces rhizosphaericus</name>
    <dbReference type="NCBI Taxonomy" id="114699"/>
    <lineage>
        <taxon>Bacteria</taxon>
        <taxon>Bacillati</taxon>
        <taxon>Actinomycetota</taxon>
        <taxon>Actinomycetes</taxon>
        <taxon>Kitasatosporales</taxon>
        <taxon>Streptomycetaceae</taxon>
        <taxon>Streptomyces</taxon>
        <taxon>Streptomyces violaceusniger group</taxon>
    </lineage>
</organism>
<dbReference type="AlphaFoldDB" id="A0A6G4AJ11"/>
<evidence type="ECO:0000313" key="2">
    <source>
        <dbReference type="EMBL" id="NEW73232.1"/>
    </source>
</evidence>
<comment type="caution">
    <text evidence="2">The sequence shown here is derived from an EMBL/GenBank/DDBJ whole genome shotgun (WGS) entry which is preliminary data.</text>
</comment>
<reference evidence="2" key="1">
    <citation type="submission" date="2020-02" db="EMBL/GenBank/DDBJ databases">
        <title>A new Streptomyces sp. for controlling soil-borne diseases.</title>
        <authorList>
            <person name="Li X."/>
            <person name="Tian Y."/>
            <person name="Gao K."/>
        </authorList>
    </citation>
    <scope>NUCLEOTIDE SEQUENCE [LARGE SCALE GENOMIC DNA]</scope>
    <source>
        <strain evidence="2">0250</strain>
    </source>
</reference>
<name>A0A6G4AJ11_9ACTN</name>
<proteinExistence type="predicted"/>
<dbReference type="RefSeq" id="WP_164430138.1">
    <property type="nucleotide sequence ID" value="NZ_JAAIKT010000029.1"/>
</dbReference>
<sequence>MPEERPTMPPVRLRTDAELARDALAAPLLARAVRLARWAEQGKPVASGGALPEGELREATELLELTGDEDGPLYAAQAWQLAVDTGLVEIEEPAGADGDGDGDDDRVNGDESAEDEFSAVATSGEELRLITEGGPRDVLEIWLDGFETVLADAAAPDLSDIAAQISESGELDLDALDWNPEEEAEFLDGVLGNLYLLTALDEEAATAPVPLPALAASMIVPEDMDEPTDDILEEVSEAMVRLDDQFRLLAPTGLVEYQPVDEALIQEVDGEGRIQEPETAQELEDEDVSRYGMVRLTPLGVYAVRARMLEAGIDAPAVGDLADQGADVLLDALPGHPEPAARAEAEQWLARRTPEEAARELLAAARGDDEDAPLRRLTCQQTLSLTGPEAEPALREVLDDRHLGGLARVWLAENGVAGVPEPSEEMVFWLTVDTLAAQLASEGDSAELRDLVRGLVDQSGSFFDSAWRVDHPATADVLEAMGRLHPDKKAAKEARKAAFKARSRA</sequence>
<gene>
    <name evidence="2" type="ORF">G4H13_23320</name>
</gene>
<dbReference type="EMBL" id="JAAIKT010000029">
    <property type="protein sequence ID" value="NEW73232.1"/>
    <property type="molecule type" value="Genomic_DNA"/>
</dbReference>
<dbReference type="Proteomes" id="UP000476310">
    <property type="component" value="Unassembled WGS sequence"/>
</dbReference>
<protein>
    <submittedName>
        <fullName evidence="2">Uncharacterized protein</fullName>
    </submittedName>
</protein>
<keyword evidence="3" id="KW-1185">Reference proteome</keyword>
<feature type="compositionally biased region" description="Acidic residues" evidence="1">
    <location>
        <begin position="92"/>
        <end position="104"/>
    </location>
</feature>
<evidence type="ECO:0000313" key="3">
    <source>
        <dbReference type="Proteomes" id="UP000476310"/>
    </source>
</evidence>
<accession>A0A6G4AJ11</accession>